<evidence type="ECO:0000259" key="3">
    <source>
        <dbReference type="Pfam" id="PF13192"/>
    </source>
</evidence>
<dbReference type="InterPro" id="IPR005243">
    <property type="entry name" value="THIRX-like_proc"/>
</dbReference>
<organism evidence="5">
    <name type="scientific">candidate division WOR-3 bacterium</name>
    <dbReference type="NCBI Taxonomy" id="2052148"/>
    <lineage>
        <taxon>Bacteria</taxon>
        <taxon>Bacteria division WOR-3</taxon>
    </lineage>
</organism>
<dbReference type="PIRSF" id="PIRSF037031">
    <property type="entry name" value="Redox_disulphide_2"/>
    <property type="match status" value="1"/>
</dbReference>
<evidence type="ECO:0000256" key="1">
    <source>
        <dbReference type="PIRSR" id="PIRSR037031-50"/>
    </source>
</evidence>
<dbReference type="Gene3D" id="3.40.30.10">
    <property type="entry name" value="Glutaredoxin"/>
    <property type="match status" value="1"/>
</dbReference>
<dbReference type="AlphaFoldDB" id="A0A7C4W021"/>
<feature type="domain" description="Thioredoxin-like fold" evidence="3">
    <location>
        <begin position="1"/>
        <end position="75"/>
    </location>
</feature>
<gene>
    <name evidence="5" type="ORF">ENT60_02955</name>
    <name evidence="4" type="ORF">ENU28_04375</name>
</gene>
<dbReference type="EMBL" id="DSZH01000137">
    <property type="protein sequence ID" value="HGU47508.1"/>
    <property type="molecule type" value="Genomic_DNA"/>
</dbReference>
<keyword evidence="2" id="KW-1015">Disulfide bond</keyword>
<sequence length="79" mass="8584">MKIIIAGPGCPRCQATEKNVRDACAELGIACEITHLYDIKEFAKFGVMLTPAVIIDDKVVISGKVPAVEELIKILSEKK</sequence>
<dbReference type="EMBL" id="DTBX01000152">
    <property type="protein sequence ID" value="HGQ55681.1"/>
    <property type="molecule type" value="Genomic_DNA"/>
</dbReference>
<accession>A0A7C4W021</accession>
<dbReference type="PANTHER" id="PTHR36450">
    <property type="entry name" value="THIOREDOXIN"/>
    <property type="match status" value="1"/>
</dbReference>
<keyword evidence="2" id="KW-0676">Redox-active center</keyword>
<dbReference type="SUPFAM" id="SSF52833">
    <property type="entry name" value="Thioredoxin-like"/>
    <property type="match status" value="1"/>
</dbReference>
<dbReference type="PANTHER" id="PTHR36450:SF1">
    <property type="entry name" value="THIOREDOXIN"/>
    <property type="match status" value="1"/>
</dbReference>
<comment type="caution">
    <text evidence="5">The sequence shown here is derived from an EMBL/GenBank/DDBJ whole genome shotgun (WGS) entry which is preliminary data.</text>
</comment>
<name>A0A7C4W021_UNCW3</name>
<evidence type="ECO:0000313" key="5">
    <source>
        <dbReference type="EMBL" id="HGU47508.1"/>
    </source>
</evidence>
<evidence type="ECO:0000313" key="4">
    <source>
        <dbReference type="EMBL" id="HGQ55681.1"/>
    </source>
</evidence>
<reference evidence="5" key="1">
    <citation type="journal article" date="2020" name="mSystems">
        <title>Genome- and Community-Level Interaction Insights into Carbon Utilization and Element Cycling Functions of Hydrothermarchaeota in Hydrothermal Sediment.</title>
        <authorList>
            <person name="Zhou Z."/>
            <person name="Liu Y."/>
            <person name="Xu W."/>
            <person name="Pan J."/>
            <person name="Luo Z.H."/>
            <person name="Li M."/>
        </authorList>
    </citation>
    <scope>NUCLEOTIDE SEQUENCE [LARGE SCALE GENOMIC DNA]</scope>
    <source>
        <strain evidence="5">SpSt-594</strain>
        <strain evidence="4">SpSt-655</strain>
    </source>
</reference>
<protein>
    <submittedName>
        <fullName evidence="5">Thioredoxin family protein</fullName>
    </submittedName>
</protein>
<dbReference type="NCBIfam" id="TIGR00412">
    <property type="entry name" value="redox_disulf_2"/>
    <property type="match status" value="1"/>
</dbReference>
<proteinExistence type="predicted"/>
<feature type="disulfide bond" description="Redox-active" evidence="2">
    <location>
        <begin position="10"/>
        <end position="13"/>
    </location>
</feature>
<dbReference type="InterPro" id="IPR012336">
    <property type="entry name" value="Thioredoxin-like_fold"/>
</dbReference>
<dbReference type="Pfam" id="PF13192">
    <property type="entry name" value="Thioredoxin_3"/>
    <property type="match status" value="1"/>
</dbReference>
<feature type="active site" description="Nucleophile" evidence="1">
    <location>
        <position position="13"/>
    </location>
</feature>
<feature type="active site" description="Nucleophile" evidence="1">
    <location>
        <position position="10"/>
    </location>
</feature>
<dbReference type="InterPro" id="IPR036249">
    <property type="entry name" value="Thioredoxin-like_sf"/>
</dbReference>
<evidence type="ECO:0000256" key="2">
    <source>
        <dbReference type="PIRSR" id="PIRSR037031-51"/>
    </source>
</evidence>